<reference evidence="2" key="1">
    <citation type="journal article" date="2014" name="Front. Microbiol.">
        <title>High frequency of phylogenetically diverse reductive dehalogenase-homologous genes in deep subseafloor sedimentary metagenomes.</title>
        <authorList>
            <person name="Kawai M."/>
            <person name="Futagami T."/>
            <person name="Toyoda A."/>
            <person name="Takaki Y."/>
            <person name="Nishi S."/>
            <person name="Hori S."/>
            <person name="Arai W."/>
            <person name="Tsubouchi T."/>
            <person name="Morono Y."/>
            <person name="Uchiyama I."/>
            <person name="Ito T."/>
            <person name="Fujiyama A."/>
            <person name="Inagaki F."/>
            <person name="Takami H."/>
        </authorList>
    </citation>
    <scope>NUCLEOTIDE SEQUENCE</scope>
    <source>
        <strain evidence="2">Expedition CK06-06</strain>
    </source>
</reference>
<dbReference type="EMBL" id="BARU01027151">
    <property type="protein sequence ID" value="GAH70994.1"/>
    <property type="molecule type" value="Genomic_DNA"/>
</dbReference>
<dbReference type="AlphaFoldDB" id="X1IY49"/>
<comment type="caution">
    <text evidence="2">The sequence shown here is derived from an EMBL/GenBank/DDBJ whole genome shotgun (WGS) entry which is preliminary data.</text>
</comment>
<feature type="compositionally biased region" description="Low complexity" evidence="1">
    <location>
        <begin position="43"/>
        <end position="53"/>
    </location>
</feature>
<proteinExistence type="predicted"/>
<protein>
    <submittedName>
        <fullName evidence="2">Uncharacterized protein</fullName>
    </submittedName>
</protein>
<gene>
    <name evidence="2" type="ORF">S03H2_43514</name>
</gene>
<dbReference type="SUPFAM" id="SSF51445">
    <property type="entry name" value="(Trans)glycosidases"/>
    <property type="match status" value="1"/>
</dbReference>
<dbReference type="PROSITE" id="PS51257">
    <property type="entry name" value="PROKAR_LIPOPROTEIN"/>
    <property type="match status" value="1"/>
</dbReference>
<feature type="region of interest" description="Disordered" evidence="1">
    <location>
        <begin position="35"/>
        <end position="75"/>
    </location>
</feature>
<accession>X1IY49</accession>
<evidence type="ECO:0000256" key="1">
    <source>
        <dbReference type="SAM" id="MobiDB-lite"/>
    </source>
</evidence>
<organism evidence="2">
    <name type="scientific">marine sediment metagenome</name>
    <dbReference type="NCBI Taxonomy" id="412755"/>
    <lineage>
        <taxon>unclassified sequences</taxon>
        <taxon>metagenomes</taxon>
        <taxon>ecological metagenomes</taxon>
    </lineage>
</organism>
<sequence>MRYFGIIILLVLYLTLLLLTGCRVNTANSEKASGNLENQKDINQSSNNFQSSSTGSVQESTEEPETESPQKWSGLTGFTTWSGYAPGAADTWLDNGFTETRDLRNYLDTDGVNASKAAVIAANAKGIKSIWGVTSGGTTITSTNWADFRQAILNAAQWAQDNGIYEFQLGNEEEYHVDGTTMTVAQIIINLKSVATDVQAIFTNGNISYSCWQNTIDDWVVAGKGNIDILASNVYMGGNGSYGKIWKTRITNL</sequence>
<dbReference type="InterPro" id="IPR017853">
    <property type="entry name" value="GH"/>
</dbReference>
<feature type="non-terminal residue" evidence="2">
    <location>
        <position position="253"/>
    </location>
</feature>
<evidence type="ECO:0000313" key="2">
    <source>
        <dbReference type="EMBL" id="GAH70994.1"/>
    </source>
</evidence>
<name>X1IY49_9ZZZZ</name>